<proteinExistence type="predicted"/>
<name>A0A923HNI4_9BURK</name>
<dbReference type="Proteomes" id="UP000634011">
    <property type="component" value="Unassembled WGS sequence"/>
</dbReference>
<dbReference type="AlphaFoldDB" id="A0A923HNI4"/>
<dbReference type="RefSeq" id="WP_186912781.1">
    <property type="nucleotide sequence ID" value="NZ_JACOFV010000010.1"/>
</dbReference>
<comment type="caution">
    <text evidence="1">The sequence shown here is derived from an EMBL/GenBank/DDBJ whole genome shotgun (WGS) entry which is preliminary data.</text>
</comment>
<gene>
    <name evidence="1" type="ORF">H8K32_12040</name>
</gene>
<organism evidence="1 2">
    <name type="scientific">Undibacterium jejuense</name>
    <dbReference type="NCBI Taxonomy" id="1344949"/>
    <lineage>
        <taxon>Bacteria</taxon>
        <taxon>Pseudomonadati</taxon>
        <taxon>Pseudomonadota</taxon>
        <taxon>Betaproteobacteria</taxon>
        <taxon>Burkholderiales</taxon>
        <taxon>Oxalobacteraceae</taxon>
        <taxon>Undibacterium</taxon>
    </lineage>
</organism>
<keyword evidence="2" id="KW-1185">Reference proteome</keyword>
<reference evidence="1" key="1">
    <citation type="submission" date="2020-08" db="EMBL/GenBank/DDBJ databases">
        <title>Novel species isolated from subtropical streams in China.</title>
        <authorList>
            <person name="Lu H."/>
        </authorList>
    </citation>
    <scope>NUCLEOTIDE SEQUENCE</scope>
    <source>
        <strain evidence="1">KACC 12607</strain>
    </source>
</reference>
<evidence type="ECO:0000313" key="1">
    <source>
        <dbReference type="EMBL" id="MBC3862836.1"/>
    </source>
</evidence>
<evidence type="ECO:0000313" key="2">
    <source>
        <dbReference type="Proteomes" id="UP000634011"/>
    </source>
</evidence>
<dbReference type="EMBL" id="JACOFV010000010">
    <property type="protein sequence ID" value="MBC3862836.1"/>
    <property type="molecule type" value="Genomic_DNA"/>
</dbReference>
<sequence length="105" mass="10665">MATDWNTVRDAAVVAGKEALGSAWATASSGATAQISALVGIAEYVQENQNSMSADEVSHLVAQQKAALQNVLIGYEGIGFADANNAVAATVNSILSAVPELLGFA</sequence>
<accession>A0A923HNI4</accession>
<protein>
    <submittedName>
        <fullName evidence="1">Uncharacterized protein</fullName>
    </submittedName>
</protein>